<dbReference type="AlphaFoldDB" id="A0A2A6CWJ7"/>
<gene>
    <name evidence="1" type="primary">WBGene00274829</name>
</gene>
<accession>A0A8R1YSZ6</accession>
<name>A0A2A6CWJ7_PRIPA</name>
<keyword evidence="2" id="KW-1185">Reference proteome</keyword>
<dbReference type="Proteomes" id="UP000005239">
    <property type="component" value="Unassembled WGS sequence"/>
</dbReference>
<reference evidence="2" key="1">
    <citation type="journal article" date="2008" name="Nat. Genet.">
        <title>The Pristionchus pacificus genome provides a unique perspective on nematode lifestyle and parasitism.</title>
        <authorList>
            <person name="Dieterich C."/>
            <person name="Clifton S.W."/>
            <person name="Schuster L.N."/>
            <person name="Chinwalla A."/>
            <person name="Delehaunty K."/>
            <person name="Dinkelacker I."/>
            <person name="Fulton L."/>
            <person name="Fulton R."/>
            <person name="Godfrey J."/>
            <person name="Minx P."/>
            <person name="Mitreva M."/>
            <person name="Roeseler W."/>
            <person name="Tian H."/>
            <person name="Witte H."/>
            <person name="Yang S.P."/>
            <person name="Wilson R.K."/>
            <person name="Sommer R.J."/>
        </authorList>
    </citation>
    <scope>NUCLEOTIDE SEQUENCE [LARGE SCALE GENOMIC DNA]</scope>
    <source>
        <strain evidence="2">PS312</strain>
    </source>
</reference>
<evidence type="ECO:0000313" key="1">
    <source>
        <dbReference type="EnsemblMetazoa" id="PPA36460.1"/>
    </source>
</evidence>
<protein>
    <submittedName>
        <fullName evidence="1">Uncharacterized protein</fullName>
    </submittedName>
</protein>
<accession>A0A2A6CWJ7</accession>
<proteinExistence type="predicted"/>
<evidence type="ECO:0000313" key="2">
    <source>
        <dbReference type="Proteomes" id="UP000005239"/>
    </source>
</evidence>
<organism evidence="1 2">
    <name type="scientific">Pristionchus pacificus</name>
    <name type="common">Parasitic nematode worm</name>
    <dbReference type="NCBI Taxonomy" id="54126"/>
    <lineage>
        <taxon>Eukaryota</taxon>
        <taxon>Metazoa</taxon>
        <taxon>Ecdysozoa</taxon>
        <taxon>Nematoda</taxon>
        <taxon>Chromadorea</taxon>
        <taxon>Rhabditida</taxon>
        <taxon>Rhabditina</taxon>
        <taxon>Diplogasteromorpha</taxon>
        <taxon>Diplogasteroidea</taxon>
        <taxon>Neodiplogasteridae</taxon>
        <taxon>Pristionchus</taxon>
    </lineage>
</organism>
<dbReference type="EnsemblMetazoa" id="PPA36460.1">
    <property type="protein sequence ID" value="PPA36460.1"/>
    <property type="gene ID" value="WBGene00274829"/>
</dbReference>
<sequence length="199" mass="22109">MTSLLFLLAILVAGAAAINDDEWPKPVDTDKTGGFVAYNYTRVTDWRGTLMECGLGNDFLIQNKEAMAYRTWWVGHFKNEGSNWSEEGLRFYNLAGKDVKVSCVQGPAPILFRITNPWGGAELRKGTILYCTPGSWLGAPSTWTLTDGTNSTWSDVQPYVACVKGEAFSGQVASRRLFIRHTLSPLERPRDLSKLPSLK</sequence>
<reference evidence="1" key="2">
    <citation type="submission" date="2022-06" db="UniProtKB">
        <authorList>
            <consortium name="EnsemblMetazoa"/>
        </authorList>
    </citation>
    <scope>IDENTIFICATION</scope>
    <source>
        <strain evidence="1">PS312</strain>
    </source>
</reference>